<organism evidence="1 2">
    <name type="scientific">Alcaligenes faecalis</name>
    <dbReference type="NCBI Taxonomy" id="511"/>
    <lineage>
        <taxon>Bacteria</taxon>
        <taxon>Pseudomonadati</taxon>
        <taxon>Pseudomonadota</taxon>
        <taxon>Betaproteobacteria</taxon>
        <taxon>Burkholderiales</taxon>
        <taxon>Alcaligenaceae</taxon>
        <taxon>Alcaligenes</taxon>
    </lineage>
</organism>
<accession>A0A2U2BHE2</accession>
<evidence type="ECO:0000313" key="2">
    <source>
        <dbReference type="Proteomes" id="UP000245216"/>
    </source>
</evidence>
<dbReference type="AlphaFoldDB" id="A0A2U2BHE2"/>
<dbReference type="Pfam" id="PF14354">
    <property type="entry name" value="Lar_restr_allev"/>
    <property type="match status" value="1"/>
</dbReference>
<gene>
    <name evidence="1" type="ORF">DF183_16660</name>
</gene>
<reference evidence="1 2" key="1">
    <citation type="submission" date="2018-05" db="EMBL/GenBank/DDBJ databases">
        <title>Genome Sequence of an Efficient Indole-Degrading Bacterium, Alcaligenes sp.YBY.</title>
        <authorList>
            <person name="Yang B."/>
        </authorList>
    </citation>
    <scope>NUCLEOTIDE SEQUENCE [LARGE SCALE GENOMIC DNA]</scope>
    <source>
        <strain evidence="1 2">YBY</strain>
    </source>
</reference>
<evidence type="ECO:0008006" key="3">
    <source>
        <dbReference type="Google" id="ProtNLM"/>
    </source>
</evidence>
<reference evidence="1 2" key="2">
    <citation type="submission" date="2018-05" db="EMBL/GenBank/DDBJ databases">
        <authorList>
            <person name="Lanie J.A."/>
            <person name="Ng W.-L."/>
            <person name="Kazmierczak K.M."/>
            <person name="Andrzejewski T.M."/>
            <person name="Davidsen T.M."/>
            <person name="Wayne K.J."/>
            <person name="Tettelin H."/>
            <person name="Glass J.I."/>
            <person name="Rusch D."/>
            <person name="Podicherti R."/>
            <person name="Tsui H.-C.T."/>
            <person name="Winkler M.E."/>
        </authorList>
    </citation>
    <scope>NUCLEOTIDE SEQUENCE [LARGE SCALE GENOMIC DNA]</scope>
    <source>
        <strain evidence="1 2">YBY</strain>
    </source>
</reference>
<name>A0A2U2BHE2_ALCFA</name>
<dbReference type="Proteomes" id="UP000245216">
    <property type="component" value="Unassembled WGS sequence"/>
</dbReference>
<protein>
    <recommendedName>
        <fullName evidence="3">Restriction alleviation protein, Lar family</fullName>
    </recommendedName>
</protein>
<comment type="caution">
    <text evidence="1">The sequence shown here is derived from an EMBL/GenBank/DDBJ whole genome shotgun (WGS) entry which is preliminary data.</text>
</comment>
<dbReference type="EMBL" id="QEXO01000004">
    <property type="protein sequence ID" value="PWE13434.1"/>
    <property type="molecule type" value="Genomic_DNA"/>
</dbReference>
<evidence type="ECO:0000313" key="1">
    <source>
        <dbReference type="EMBL" id="PWE13434.1"/>
    </source>
</evidence>
<proteinExistence type="predicted"/>
<sequence length="285" mass="31069">MSTETRLKPCPFCGGAAKEFERFNANVITCRRCGVKVRQSEMGEGDAAERWNQRATPVAAQPDVTQQTLDDVMAGIPARDAEIAALRKEIEALQAVQVQPYSLDLDPAGIRALTADAISGALALGFQGVNPPPNNEHWLAPFWEIGRESAAQVQQPVSGADGLSDYPTHGMNLGQRIAHVGGRENAQGYVEFGSPMAVHALIQHVLRDFHRQGRVNLTPAQQDADKVDADRYRAWRDAAVANSTPFVRAMRDTLPPEAREGKPRWPTAAEWDAAIDAARKENSNA</sequence>